<accession>A0A8J7HRK1</accession>
<protein>
    <submittedName>
        <fullName evidence="1">Uncharacterized protein</fullName>
    </submittedName>
</protein>
<sequence length="87" mass="9675">MCKDLLTADPREKTKSPISEGKWTLSTLHSGVRSRIEGNLPKFRTPKVGVLATLGTKVFSFSPTSTILPVWKKWTGEKQGAGFEERQ</sequence>
<proteinExistence type="predicted"/>
<name>A0A8J7HRK1_9NOST</name>
<dbReference type="Proteomes" id="UP000632766">
    <property type="component" value="Unassembled WGS sequence"/>
</dbReference>
<gene>
    <name evidence="1" type="ORF">I8748_18910</name>
</gene>
<comment type="caution">
    <text evidence="1">The sequence shown here is derived from an EMBL/GenBank/DDBJ whole genome shotgun (WGS) entry which is preliminary data.</text>
</comment>
<evidence type="ECO:0000313" key="2">
    <source>
        <dbReference type="Proteomes" id="UP000632766"/>
    </source>
</evidence>
<reference evidence="1 2" key="1">
    <citation type="journal article" date="2021" name="Int. J. Syst. Evol. Microbiol.">
        <title>Amazonocrinis nigriterrae gen. nov., sp. nov., Atlanticothrix silvestris gen. nov., sp. nov. and Dendronalium phyllosphericum gen. nov., sp. nov., nostocacean cyanobacteria from Brazilian environments.</title>
        <authorList>
            <person name="Alvarenga D.O."/>
            <person name="Andreote A.P.D."/>
            <person name="Branco L.H.Z."/>
            <person name="Delbaje E."/>
            <person name="Cruz R.B."/>
            <person name="Varani A.M."/>
            <person name="Fiore M.F."/>
        </authorList>
    </citation>
    <scope>NUCLEOTIDE SEQUENCE [LARGE SCALE GENOMIC DNA]</scope>
    <source>
        <strain evidence="1 2">CENA67</strain>
    </source>
</reference>
<keyword evidence="2" id="KW-1185">Reference proteome</keyword>
<evidence type="ECO:0000313" key="1">
    <source>
        <dbReference type="EMBL" id="MBH8564232.1"/>
    </source>
</evidence>
<organism evidence="1 2">
    <name type="scientific">Amazonocrinis nigriterrae CENA67</name>
    <dbReference type="NCBI Taxonomy" id="2794033"/>
    <lineage>
        <taxon>Bacteria</taxon>
        <taxon>Bacillati</taxon>
        <taxon>Cyanobacteriota</taxon>
        <taxon>Cyanophyceae</taxon>
        <taxon>Nostocales</taxon>
        <taxon>Nostocaceae</taxon>
        <taxon>Amazonocrinis</taxon>
        <taxon>Amazonocrinis nigriterrae</taxon>
    </lineage>
</organism>
<dbReference type="AlphaFoldDB" id="A0A8J7HRK1"/>
<dbReference type="EMBL" id="JAECZC010000038">
    <property type="protein sequence ID" value="MBH8564232.1"/>
    <property type="molecule type" value="Genomic_DNA"/>
</dbReference>
<dbReference type="RefSeq" id="WP_198126084.1">
    <property type="nucleotide sequence ID" value="NZ_JAECZC010000038.1"/>
</dbReference>